<comment type="caution">
    <text evidence="1">The sequence shown here is derived from an EMBL/GenBank/DDBJ whole genome shotgun (WGS) entry which is preliminary data.</text>
</comment>
<dbReference type="EMBL" id="JAKELL010000019">
    <property type="protein sequence ID" value="KAH8993198.1"/>
    <property type="molecule type" value="Genomic_DNA"/>
</dbReference>
<feature type="non-terminal residue" evidence="1">
    <location>
        <position position="1"/>
    </location>
</feature>
<accession>A0AAD4LJP8</accession>
<dbReference type="AlphaFoldDB" id="A0AAD4LJP8"/>
<keyword evidence="2" id="KW-1185">Reference proteome</keyword>
<proteinExistence type="predicted"/>
<name>A0AAD4LJP8_9AGAM</name>
<evidence type="ECO:0000313" key="2">
    <source>
        <dbReference type="Proteomes" id="UP001201163"/>
    </source>
</evidence>
<dbReference type="Proteomes" id="UP001201163">
    <property type="component" value="Unassembled WGS sequence"/>
</dbReference>
<sequence length="106" mass="11869">SSLGPSDSASQQQMKFDPAYNKAIGSLLETVEPLPTWPQYLVKEVLWYSDDCATDKTYGDIITAQNQYQPKMNLALHRSDGSKVSSQEFSNIQRSTNIAIQKLIDL</sequence>
<organism evidence="1 2">
    <name type="scientific">Lactarius akahatsu</name>
    <dbReference type="NCBI Taxonomy" id="416441"/>
    <lineage>
        <taxon>Eukaryota</taxon>
        <taxon>Fungi</taxon>
        <taxon>Dikarya</taxon>
        <taxon>Basidiomycota</taxon>
        <taxon>Agaricomycotina</taxon>
        <taxon>Agaricomycetes</taxon>
        <taxon>Russulales</taxon>
        <taxon>Russulaceae</taxon>
        <taxon>Lactarius</taxon>
    </lineage>
</organism>
<reference evidence="1" key="1">
    <citation type="submission" date="2022-01" db="EMBL/GenBank/DDBJ databases">
        <title>Comparative genomics reveals a dynamic genome evolution in the ectomycorrhizal milk-cap (Lactarius) mushrooms.</title>
        <authorList>
            <consortium name="DOE Joint Genome Institute"/>
            <person name="Lebreton A."/>
            <person name="Tang N."/>
            <person name="Kuo A."/>
            <person name="LaButti K."/>
            <person name="Drula E."/>
            <person name="Barry K."/>
            <person name="Clum A."/>
            <person name="Lipzen A."/>
            <person name="Mousain D."/>
            <person name="Ng V."/>
            <person name="Wang R."/>
            <person name="Wang X."/>
            <person name="Dai Y."/>
            <person name="Henrissat B."/>
            <person name="Grigoriev I.V."/>
            <person name="Guerin-Laguette A."/>
            <person name="Yu F."/>
            <person name="Martin F.M."/>
        </authorList>
    </citation>
    <scope>NUCLEOTIDE SEQUENCE</scope>
    <source>
        <strain evidence="1">QP</strain>
    </source>
</reference>
<gene>
    <name evidence="1" type="ORF">EDB92DRAFT_1787005</name>
</gene>
<evidence type="ECO:0000313" key="1">
    <source>
        <dbReference type="EMBL" id="KAH8993198.1"/>
    </source>
</evidence>
<feature type="non-terminal residue" evidence="1">
    <location>
        <position position="106"/>
    </location>
</feature>
<protein>
    <submittedName>
        <fullName evidence="1">Uncharacterized protein</fullName>
    </submittedName>
</protein>